<evidence type="ECO:0000256" key="6">
    <source>
        <dbReference type="PROSITE-ProRule" id="PRU00169"/>
    </source>
</evidence>
<dbReference type="FunFam" id="3.40.50.2300:FF:000001">
    <property type="entry name" value="DNA-binding response regulator PhoB"/>
    <property type="match status" value="1"/>
</dbReference>
<dbReference type="SUPFAM" id="SSF46894">
    <property type="entry name" value="C-terminal effector domain of the bipartite response regulators"/>
    <property type="match status" value="1"/>
</dbReference>
<evidence type="ECO:0000313" key="13">
    <source>
        <dbReference type="Proteomes" id="UP000284651"/>
    </source>
</evidence>
<feature type="domain" description="OmpR/PhoB-type" evidence="9">
    <location>
        <begin position="134"/>
        <end position="233"/>
    </location>
</feature>
<dbReference type="InterPro" id="IPR011006">
    <property type="entry name" value="CheY-like_superfamily"/>
</dbReference>
<dbReference type="FunFam" id="1.10.10.10:FF:000018">
    <property type="entry name" value="DNA-binding response regulator ResD"/>
    <property type="match status" value="1"/>
</dbReference>
<dbReference type="CDD" id="cd00383">
    <property type="entry name" value="trans_reg_C"/>
    <property type="match status" value="1"/>
</dbReference>
<dbReference type="PROSITE" id="PS50110">
    <property type="entry name" value="RESPONSE_REGULATORY"/>
    <property type="match status" value="1"/>
</dbReference>
<gene>
    <name evidence="11" type="ORF">DWV56_01160</name>
    <name evidence="10" type="ORF">DWW32_10660</name>
</gene>
<dbReference type="SMART" id="SM00862">
    <property type="entry name" value="Trans_reg_C"/>
    <property type="match status" value="1"/>
</dbReference>
<dbReference type="Gene3D" id="3.40.50.2300">
    <property type="match status" value="1"/>
</dbReference>
<feature type="modified residue" description="4-aspartylphosphate" evidence="6">
    <location>
        <position position="52"/>
    </location>
</feature>
<accession>A0A395W6P3</accession>
<reference evidence="12 13" key="1">
    <citation type="submission" date="2018-08" db="EMBL/GenBank/DDBJ databases">
        <title>A genome reference for cultivated species of the human gut microbiota.</title>
        <authorList>
            <person name="Zou Y."/>
            <person name="Xue W."/>
            <person name="Luo G."/>
        </authorList>
    </citation>
    <scope>NUCLEOTIDE SEQUENCE [LARGE SCALE GENOMIC DNA]</scope>
    <source>
        <strain evidence="11 13">AF10-31</strain>
        <strain evidence="10 12">AF15-20</strain>
    </source>
</reference>
<evidence type="ECO:0000256" key="5">
    <source>
        <dbReference type="ARBA" id="ARBA00023163"/>
    </source>
</evidence>
<dbReference type="EMBL" id="QRYQ01000025">
    <property type="protein sequence ID" value="RGU89651.1"/>
    <property type="molecule type" value="Genomic_DNA"/>
</dbReference>
<evidence type="ECO:0000256" key="7">
    <source>
        <dbReference type="PROSITE-ProRule" id="PRU01091"/>
    </source>
</evidence>
<dbReference type="InterPro" id="IPR001867">
    <property type="entry name" value="OmpR/PhoB-type_DNA-bd"/>
</dbReference>
<dbReference type="GeneID" id="66580158"/>
<organism evidence="10 12">
    <name type="scientific">Holdemanella biformis</name>
    <dbReference type="NCBI Taxonomy" id="1735"/>
    <lineage>
        <taxon>Bacteria</taxon>
        <taxon>Bacillati</taxon>
        <taxon>Bacillota</taxon>
        <taxon>Erysipelotrichia</taxon>
        <taxon>Erysipelotrichales</taxon>
        <taxon>Erysipelotrichaceae</taxon>
        <taxon>Holdemanella</taxon>
    </lineage>
</organism>
<dbReference type="InterPro" id="IPR039420">
    <property type="entry name" value="WalR-like"/>
</dbReference>
<sequence length="233" mass="26787">MQTRILVADDNAEIREILRILLTGEGYEVIEAKDGNEVLQLFNSSIDLIVLDIMMPNMNGYQTCLKLRETSNVPILFLTAKGLDSDKTLGFSSGADDYLAKPFSYSELTARVKALLRRYQVYKGKKEETLLDTEKDLSMDGLTLRYAQQNAEVNGKEVELTDIEFNILSTLMKNPKQIFSAEQLYEKAWNEPYYYSANNTIMVHIRNLRKKIEKDPANPVYIKTIWGKGYRFE</sequence>
<dbReference type="PROSITE" id="PS51755">
    <property type="entry name" value="OMPR_PHOB"/>
    <property type="match status" value="1"/>
</dbReference>
<evidence type="ECO:0000313" key="10">
    <source>
        <dbReference type="EMBL" id="RGU89651.1"/>
    </source>
</evidence>
<evidence type="ECO:0000256" key="3">
    <source>
        <dbReference type="ARBA" id="ARBA00023015"/>
    </source>
</evidence>
<keyword evidence="1 6" id="KW-0597">Phosphoprotein</keyword>
<dbReference type="RefSeq" id="WP_118325748.1">
    <property type="nucleotide sequence ID" value="NZ_JAQCZZ010000023.1"/>
</dbReference>
<keyword evidence="2" id="KW-0902">Two-component regulatory system</keyword>
<proteinExistence type="predicted"/>
<dbReference type="GO" id="GO:0032993">
    <property type="term" value="C:protein-DNA complex"/>
    <property type="evidence" value="ECO:0007669"/>
    <property type="project" value="TreeGrafter"/>
</dbReference>
<name>A0A395W6P3_9FIRM</name>
<dbReference type="InterPro" id="IPR036388">
    <property type="entry name" value="WH-like_DNA-bd_sf"/>
</dbReference>
<dbReference type="PANTHER" id="PTHR48111">
    <property type="entry name" value="REGULATOR OF RPOS"/>
    <property type="match status" value="1"/>
</dbReference>
<keyword evidence="5" id="KW-0804">Transcription</keyword>
<dbReference type="Proteomes" id="UP000284651">
    <property type="component" value="Unassembled WGS sequence"/>
</dbReference>
<dbReference type="GO" id="GO:0005829">
    <property type="term" value="C:cytosol"/>
    <property type="evidence" value="ECO:0007669"/>
    <property type="project" value="TreeGrafter"/>
</dbReference>
<dbReference type="SUPFAM" id="SSF52172">
    <property type="entry name" value="CheY-like"/>
    <property type="match status" value="1"/>
</dbReference>
<evidence type="ECO:0000259" key="8">
    <source>
        <dbReference type="PROSITE" id="PS50110"/>
    </source>
</evidence>
<dbReference type="Pfam" id="PF00072">
    <property type="entry name" value="Response_reg"/>
    <property type="match status" value="1"/>
</dbReference>
<dbReference type="AlphaFoldDB" id="A0A395W6P3"/>
<dbReference type="GO" id="GO:0006355">
    <property type="term" value="P:regulation of DNA-templated transcription"/>
    <property type="evidence" value="ECO:0007669"/>
    <property type="project" value="InterPro"/>
</dbReference>
<dbReference type="InterPro" id="IPR001789">
    <property type="entry name" value="Sig_transdc_resp-reg_receiver"/>
</dbReference>
<dbReference type="Gene3D" id="6.10.250.690">
    <property type="match status" value="1"/>
</dbReference>
<dbReference type="CDD" id="cd17574">
    <property type="entry name" value="REC_OmpR"/>
    <property type="match status" value="1"/>
</dbReference>
<keyword evidence="3" id="KW-0805">Transcription regulation</keyword>
<dbReference type="Gene3D" id="1.10.10.10">
    <property type="entry name" value="Winged helix-like DNA-binding domain superfamily/Winged helix DNA-binding domain"/>
    <property type="match status" value="1"/>
</dbReference>
<keyword evidence="4 7" id="KW-0238">DNA-binding</keyword>
<dbReference type="SMART" id="SM00448">
    <property type="entry name" value="REC"/>
    <property type="match status" value="1"/>
</dbReference>
<evidence type="ECO:0000259" key="9">
    <source>
        <dbReference type="PROSITE" id="PS51755"/>
    </source>
</evidence>
<evidence type="ECO:0000256" key="1">
    <source>
        <dbReference type="ARBA" id="ARBA00022553"/>
    </source>
</evidence>
<dbReference type="Pfam" id="PF00486">
    <property type="entry name" value="Trans_reg_C"/>
    <property type="match status" value="1"/>
</dbReference>
<protein>
    <submittedName>
        <fullName evidence="10">DNA-binding response regulator</fullName>
    </submittedName>
</protein>
<dbReference type="InterPro" id="IPR016032">
    <property type="entry name" value="Sig_transdc_resp-reg_C-effctor"/>
</dbReference>
<dbReference type="Proteomes" id="UP000265489">
    <property type="component" value="Unassembled WGS sequence"/>
</dbReference>
<dbReference type="GO" id="GO:0000976">
    <property type="term" value="F:transcription cis-regulatory region binding"/>
    <property type="evidence" value="ECO:0007669"/>
    <property type="project" value="TreeGrafter"/>
</dbReference>
<feature type="domain" description="Response regulatory" evidence="8">
    <location>
        <begin position="4"/>
        <end position="116"/>
    </location>
</feature>
<comment type="caution">
    <text evidence="10">The sequence shown here is derived from an EMBL/GenBank/DDBJ whole genome shotgun (WGS) entry which is preliminary data.</text>
</comment>
<evidence type="ECO:0000313" key="12">
    <source>
        <dbReference type="Proteomes" id="UP000265489"/>
    </source>
</evidence>
<evidence type="ECO:0000256" key="2">
    <source>
        <dbReference type="ARBA" id="ARBA00023012"/>
    </source>
</evidence>
<feature type="DNA-binding region" description="OmpR/PhoB-type" evidence="7">
    <location>
        <begin position="134"/>
        <end position="233"/>
    </location>
</feature>
<dbReference type="PANTHER" id="PTHR48111:SF2">
    <property type="entry name" value="RESPONSE REGULATOR SAER"/>
    <property type="match status" value="1"/>
</dbReference>
<evidence type="ECO:0000256" key="4">
    <source>
        <dbReference type="ARBA" id="ARBA00023125"/>
    </source>
</evidence>
<dbReference type="EMBL" id="QSAT01000002">
    <property type="protein sequence ID" value="RGW76718.1"/>
    <property type="molecule type" value="Genomic_DNA"/>
</dbReference>
<dbReference type="GO" id="GO:0000156">
    <property type="term" value="F:phosphorelay response regulator activity"/>
    <property type="evidence" value="ECO:0007669"/>
    <property type="project" value="TreeGrafter"/>
</dbReference>
<evidence type="ECO:0000313" key="11">
    <source>
        <dbReference type="EMBL" id="RGW76718.1"/>
    </source>
</evidence>